<dbReference type="EMBL" id="WIXE01016760">
    <property type="protein sequence ID" value="KAK5972343.1"/>
    <property type="molecule type" value="Genomic_DNA"/>
</dbReference>
<feature type="compositionally biased region" description="Polar residues" evidence="2">
    <location>
        <begin position="62"/>
        <end position="74"/>
    </location>
</feature>
<name>A0AAN8FKL8_TRICO</name>
<keyword evidence="1" id="KW-0175">Coiled coil</keyword>
<dbReference type="AlphaFoldDB" id="A0AAN8FKL8"/>
<gene>
    <name evidence="3" type="ORF">GCK32_000592</name>
</gene>
<keyword evidence="4" id="KW-1185">Reference proteome</keyword>
<evidence type="ECO:0000313" key="3">
    <source>
        <dbReference type="EMBL" id="KAK5972343.1"/>
    </source>
</evidence>
<comment type="caution">
    <text evidence="3">The sequence shown here is derived from an EMBL/GenBank/DDBJ whole genome shotgun (WGS) entry which is preliminary data.</text>
</comment>
<organism evidence="3 4">
    <name type="scientific">Trichostrongylus colubriformis</name>
    <name type="common">Black scour worm</name>
    <dbReference type="NCBI Taxonomy" id="6319"/>
    <lineage>
        <taxon>Eukaryota</taxon>
        <taxon>Metazoa</taxon>
        <taxon>Ecdysozoa</taxon>
        <taxon>Nematoda</taxon>
        <taxon>Chromadorea</taxon>
        <taxon>Rhabditida</taxon>
        <taxon>Rhabditina</taxon>
        <taxon>Rhabditomorpha</taxon>
        <taxon>Strongyloidea</taxon>
        <taxon>Trichostrongylidae</taxon>
        <taxon>Trichostrongylus</taxon>
    </lineage>
</organism>
<reference evidence="3 4" key="1">
    <citation type="submission" date="2019-10" db="EMBL/GenBank/DDBJ databases">
        <title>Assembly and Annotation for the nematode Trichostrongylus colubriformis.</title>
        <authorList>
            <person name="Martin J."/>
        </authorList>
    </citation>
    <scope>NUCLEOTIDE SEQUENCE [LARGE SCALE GENOMIC DNA]</scope>
    <source>
        <strain evidence="3">G859</strain>
        <tissue evidence="3">Whole worm</tissue>
    </source>
</reference>
<evidence type="ECO:0000313" key="4">
    <source>
        <dbReference type="Proteomes" id="UP001331761"/>
    </source>
</evidence>
<feature type="coiled-coil region" evidence="1">
    <location>
        <begin position="177"/>
        <end position="204"/>
    </location>
</feature>
<dbReference type="Proteomes" id="UP001331761">
    <property type="component" value="Unassembled WGS sequence"/>
</dbReference>
<evidence type="ECO:0000256" key="1">
    <source>
        <dbReference type="SAM" id="Coils"/>
    </source>
</evidence>
<accession>A0AAN8FKL8</accession>
<sequence length="241" mass="26206">MTRPLRLTGDSRLPSSSILKCYKVVAPLQHHRPFSVQASGDTDASGVCTFLPVAPKQKRDSSTGSDGPRQSSAVQRPELKEISEGHITSTNEESHPGMARTQSLRNIATKFEKLAVTPSEPNVADPAQTSFSGATEKVPFPGSKLKYSTASASDSYATQNENPATHFSICEPQNVSKDTLLVLYRALEDQMQELRNERAGRITKTTRSDSQLVNLIRLSLLVTGALRSVSQRPASSHPSFL</sequence>
<proteinExistence type="predicted"/>
<evidence type="ECO:0000256" key="2">
    <source>
        <dbReference type="SAM" id="MobiDB-lite"/>
    </source>
</evidence>
<feature type="region of interest" description="Disordered" evidence="2">
    <location>
        <begin position="52"/>
        <end position="99"/>
    </location>
</feature>
<protein>
    <submittedName>
        <fullName evidence="3">Uncharacterized protein</fullName>
    </submittedName>
</protein>